<name>A0A428GWX8_STRCR</name>
<dbReference type="Proteomes" id="UP000277890">
    <property type="component" value="Unassembled WGS sequence"/>
</dbReference>
<reference evidence="1 2" key="1">
    <citation type="submission" date="2018-11" db="EMBL/GenBank/DDBJ databases">
        <title>Species Designations Belie Phenotypic and Genotypic Heterogeneity in Oral Streptococci.</title>
        <authorList>
            <person name="Velsko I."/>
        </authorList>
    </citation>
    <scope>NUCLEOTIDE SEQUENCE [LARGE SCALE GENOMIC DNA]</scope>
    <source>
        <strain evidence="1 2">A54</strain>
    </source>
</reference>
<evidence type="ECO:0000313" key="1">
    <source>
        <dbReference type="EMBL" id="RSJ88101.1"/>
    </source>
</evidence>
<evidence type="ECO:0000313" key="2">
    <source>
        <dbReference type="Proteomes" id="UP000277890"/>
    </source>
</evidence>
<proteinExistence type="predicted"/>
<dbReference type="AlphaFoldDB" id="A0A428GWX8"/>
<gene>
    <name evidence="1" type="ORF">D8794_01745</name>
</gene>
<comment type="caution">
    <text evidence="1">The sequence shown here is derived from an EMBL/GenBank/DDBJ whole genome shotgun (WGS) entry which is preliminary data.</text>
</comment>
<accession>A0A428GWX8</accession>
<protein>
    <submittedName>
        <fullName evidence="1">Uncharacterized protein</fullName>
    </submittedName>
</protein>
<dbReference type="EMBL" id="RJPQ01000001">
    <property type="protein sequence ID" value="RSJ88101.1"/>
    <property type="molecule type" value="Genomic_DNA"/>
</dbReference>
<sequence length="82" mass="9892">MTKEELLAFLESNRSKLKYYTVYLNQKALEQFAIGYFLDSKSNKFLVYEVTERQSLIEIAFFKNEEEAIEEVYDIVKYRCRI</sequence>
<organism evidence="1 2">
    <name type="scientific">Streptococcus cristatus</name>
    <dbReference type="NCBI Taxonomy" id="45634"/>
    <lineage>
        <taxon>Bacteria</taxon>
        <taxon>Bacillati</taxon>
        <taxon>Bacillota</taxon>
        <taxon>Bacilli</taxon>
        <taxon>Lactobacillales</taxon>
        <taxon>Streptococcaceae</taxon>
        <taxon>Streptococcus</taxon>
    </lineage>
</organism>